<reference evidence="3" key="1">
    <citation type="journal article" date="2020" name="bioRxiv">
        <title>Comparative genomics of Chlamydomonas.</title>
        <authorList>
            <person name="Craig R.J."/>
            <person name="Hasan A.R."/>
            <person name="Ness R.W."/>
            <person name="Keightley P.D."/>
        </authorList>
    </citation>
    <scope>NUCLEOTIDE SEQUENCE</scope>
    <source>
        <strain evidence="3">CCAP 11/173</strain>
    </source>
</reference>
<feature type="signal peptide" evidence="2">
    <location>
        <begin position="1"/>
        <end position="32"/>
    </location>
</feature>
<dbReference type="OrthoDB" id="555348at2759"/>
<keyword evidence="4" id="KW-1185">Reference proteome</keyword>
<dbReference type="AlphaFoldDB" id="A0A835T3X9"/>
<proteinExistence type="predicted"/>
<gene>
    <name evidence="3" type="ORF">HYH02_013349</name>
</gene>
<dbReference type="PRINTS" id="PR01217">
    <property type="entry name" value="PRICHEXTENSN"/>
</dbReference>
<feature type="region of interest" description="Disordered" evidence="1">
    <location>
        <begin position="373"/>
        <end position="413"/>
    </location>
</feature>
<accession>A0A835T3X9</accession>
<name>A0A835T3X9_9CHLO</name>
<evidence type="ECO:0000256" key="2">
    <source>
        <dbReference type="SAM" id="SignalP"/>
    </source>
</evidence>
<evidence type="ECO:0000256" key="1">
    <source>
        <dbReference type="SAM" id="MobiDB-lite"/>
    </source>
</evidence>
<dbReference type="PROSITE" id="PS51318">
    <property type="entry name" value="TAT"/>
    <property type="match status" value="1"/>
</dbReference>
<keyword evidence="2" id="KW-0732">Signal</keyword>
<comment type="caution">
    <text evidence="3">The sequence shown here is derived from an EMBL/GenBank/DDBJ whole genome shotgun (WGS) entry which is preliminary data.</text>
</comment>
<sequence length="508" mass="54710">MMQQSPPSRRRLATGALAALLVAVVLAGSASAANEKTTREVPGVRAFRRAMQAGGYPSQGTYKGTGATGQLLGTADSAYAVSPRLTGCSVLVRTAIYKKFYNSSNQAGFDQFEADLCSLPLTSREEMHLDLRSDAARAAFISVSKVVATGIWPFYNSSTEAFLRDYVKNGLSAQGILIPNLFKPYWVVRAVHAAVCLGAPVVPVNNIFFNNGDELRWSSIASTSSTYVQCTQLEDAGLTLTLQAFPNFPSGAMPLSQVYKITYQPPTNEFGEADSATMKLRPTSFKGNVAQWCSVVDDKTNTVIPWPENGLGVDIYPAAPDSRNVSLSCSVPPEMWNNNKWTDTQFRFYSLVGGQEDFSGYLATIFHGIYMSPPPSPPTPPPTPPPSPQPPTPPPRPPTPFPPTPPRPPSPPPSCRSAIIEPCFFLHLLSDPATACRLRALVDTNVPPECAAFTNTCQTVCVTNAFQAAANTVSTTTSNALAQAYKDMAALKKQLDDMQKKLDALGKP</sequence>
<dbReference type="Proteomes" id="UP000613740">
    <property type="component" value="Unassembled WGS sequence"/>
</dbReference>
<feature type="chain" id="PRO_5032777950" evidence="2">
    <location>
        <begin position="33"/>
        <end position="508"/>
    </location>
</feature>
<evidence type="ECO:0000313" key="4">
    <source>
        <dbReference type="Proteomes" id="UP000613740"/>
    </source>
</evidence>
<evidence type="ECO:0000313" key="3">
    <source>
        <dbReference type="EMBL" id="KAG2431360.1"/>
    </source>
</evidence>
<protein>
    <submittedName>
        <fullName evidence="3">Uncharacterized protein</fullName>
    </submittedName>
</protein>
<organism evidence="3 4">
    <name type="scientific">Chlamydomonas schloesseri</name>
    <dbReference type="NCBI Taxonomy" id="2026947"/>
    <lineage>
        <taxon>Eukaryota</taxon>
        <taxon>Viridiplantae</taxon>
        <taxon>Chlorophyta</taxon>
        <taxon>core chlorophytes</taxon>
        <taxon>Chlorophyceae</taxon>
        <taxon>CS clade</taxon>
        <taxon>Chlamydomonadales</taxon>
        <taxon>Chlamydomonadaceae</taxon>
        <taxon>Chlamydomonas</taxon>
    </lineage>
</organism>
<dbReference type="InterPro" id="IPR006311">
    <property type="entry name" value="TAT_signal"/>
</dbReference>
<dbReference type="EMBL" id="JAEHOD010000073">
    <property type="protein sequence ID" value="KAG2431360.1"/>
    <property type="molecule type" value="Genomic_DNA"/>
</dbReference>